<dbReference type="SUPFAM" id="SSF53335">
    <property type="entry name" value="S-adenosyl-L-methionine-dependent methyltransferases"/>
    <property type="match status" value="1"/>
</dbReference>
<reference evidence="3" key="1">
    <citation type="submission" date="2014-10" db="EMBL/GenBank/DDBJ databases">
        <authorList>
            <person name="King R."/>
        </authorList>
    </citation>
    <scope>NUCLEOTIDE SEQUENCE [LARGE SCALE GENOMIC DNA]</scope>
    <source>
        <strain evidence="3">A3/5</strain>
    </source>
</reference>
<name>A0A2L2SU14_9HYPO</name>
<evidence type="ECO:0000313" key="2">
    <source>
        <dbReference type="EMBL" id="CEI41933.1"/>
    </source>
</evidence>
<organism evidence="2 3">
    <name type="scientific">Fusarium venenatum</name>
    <dbReference type="NCBI Taxonomy" id="56646"/>
    <lineage>
        <taxon>Eukaryota</taxon>
        <taxon>Fungi</taxon>
        <taxon>Dikarya</taxon>
        <taxon>Ascomycota</taxon>
        <taxon>Pezizomycotina</taxon>
        <taxon>Sordariomycetes</taxon>
        <taxon>Hypocreomycetidae</taxon>
        <taxon>Hypocreales</taxon>
        <taxon>Nectriaceae</taxon>
        <taxon>Fusarium</taxon>
    </lineage>
</organism>
<keyword evidence="3" id="KW-1185">Reference proteome</keyword>
<accession>A0A2L2SU14</accession>
<dbReference type="Proteomes" id="UP000245910">
    <property type="component" value="Chromosome IIII"/>
</dbReference>
<protein>
    <recommendedName>
        <fullName evidence="4">Methyltransferase domain-containing protein</fullName>
    </recommendedName>
</protein>
<dbReference type="STRING" id="56646.A0A2L2SU14"/>
<dbReference type="CDD" id="cd02440">
    <property type="entry name" value="AdoMet_MTases"/>
    <property type="match status" value="1"/>
</dbReference>
<dbReference type="Gene3D" id="3.40.50.150">
    <property type="entry name" value="Vaccinia Virus protein VP39"/>
    <property type="match status" value="1"/>
</dbReference>
<evidence type="ECO:0000256" key="1">
    <source>
        <dbReference type="SAM" id="MobiDB-lite"/>
    </source>
</evidence>
<feature type="region of interest" description="Disordered" evidence="1">
    <location>
        <begin position="1"/>
        <end position="35"/>
    </location>
</feature>
<dbReference type="AlphaFoldDB" id="A0A2L2SU14"/>
<dbReference type="InterPro" id="IPR029063">
    <property type="entry name" value="SAM-dependent_MTases_sf"/>
</dbReference>
<evidence type="ECO:0008006" key="4">
    <source>
        <dbReference type="Google" id="ProtNLM"/>
    </source>
</evidence>
<evidence type="ECO:0000313" key="3">
    <source>
        <dbReference type="Proteomes" id="UP000245910"/>
    </source>
</evidence>
<sequence length="158" mass="17238">MTPQEQPMIESDPQVIGRLDNEENDESDSIADSASLRDSTASITSSILSYRTINGRKYQSSKTTEYWAPTGDQHVEGFDVAPDAYLTNHHFTTMLLDDKLFSAPIVDNPQDGIFPTGTDLSRAILDVGAGTGIWAIDVADEYPWAEVIGTDISAVQPD</sequence>
<proteinExistence type="predicted"/>
<dbReference type="EMBL" id="LN649232">
    <property type="protein sequence ID" value="CEI41933.1"/>
    <property type="molecule type" value="Genomic_DNA"/>
</dbReference>